<organism evidence="2 3">
    <name type="scientific">Candidatus Gottesmanbacteria bacterium RBG_16_43_7</name>
    <dbReference type="NCBI Taxonomy" id="1798373"/>
    <lineage>
        <taxon>Bacteria</taxon>
        <taxon>Candidatus Gottesmaniibacteriota</taxon>
    </lineage>
</organism>
<dbReference type="EMBL" id="MFJC01000042">
    <property type="protein sequence ID" value="OGG08878.1"/>
    <property type="molecule type" value="Genomic_DNA"/>
</dbReference>
<reference evidence="2 3" key="1">
    <citation type="journal article" date="2016" name="Nat. Commun.">
        <title>Thousands of microbial genomes shed light on interconnected biogeochemical processes in an aquifer system.</title>
        <authorList>
            <person name="Anantharaman K."/>
            <person name="Brown C.T."/>
            <person name="Hug L.A."/>
            <person name="Sharon I."/>
            <person name="Castelle C.J."/>
            <person name="Probst A.J."/>
            <person name="Thomas B.C."/>
            <person name="Singh A."/>
            <person name="Wilkins M.J."/>
            <person name="Karaoz U."/>
            <person name="Brodie E.L."/>
            <person name="Williams K.H."/>
            <person name="Hubbard S.S."/>
            <person name="Banfield J.F."/>
        </authorList>
    </citation>
    <scope>NUCLEOTIDE SEQUENCE [LARGE SCALE GENOMIC DNA]</scope>
</reference>
<keyword evidence="1" id="KW-0812">Transmembrane</keyword>
<evidence type="ECO:0000256" key="1">
    <source>
        <dbReference type="SAM" id="Phobius"/>
    </source>
</evidence>
<dbReference type="AlphaFoldDB" id="A0A1F5Z8T4"/>
<protein>
    <submittedName>
        <fullName evidence="2">Uncharacterized protein</fullName>
    </submittedName>
</protein>
<evidence type="ECO:0000313" key="2">
    <source>
        <dbReference type="EMBL" id="OGG08878.1"/>
    </source>
</evidence>
<accession>A0A1F5Z8T4</accession>
<dbReference type="Proteomes" id="UP000176854">
    <property type="component" value="Unassembled WGS sequence"/>
</dbReference>
<sequence>MTETDVPNAAGVDRDDRVGKTKTLYDAGWGEIFFRNLLAGISRSLGALAVYLLFLFLVSFVFMQLVLPKLAPFLNHYVSISESIKSLQNMKPPTNVLFGK</sequence>
<gene>
    <name evidence="2" type="ORF">A2154_04105</name>
</gene>
<keyword evidence="1" id="KW-1133">Transmembrane helix</keyword>
<name>A0A1F5Z8T4_9BACT</name>
<evidence type="ECO:0000313" key="3">
    <source>
        <dbReference type="Proteomes" id="UP000176854"/>
    </source>
</evidence>
<proteinExistence type="predicted"/>
<keyword evidence="1" id="KW-0472">Membrane</keyword>
<comment type="caution">
    <text evidence="2">The sequence shown here is derived from an EMBL/GenBank/DDBJ whole genome shotgun (WGS) entry which is preliminary data.</text>
</comment>
<feature type="transmembrane region" description="Helical" evidence="1">
    <location>
        <begin position="45"/>
        <end position="67"/>
    </location>
</feature>